<sequence length="217" mass="23709">MATQEGTPIRAGAAAVPYGHVIGSDKWRGSTLAQLLQGKIKLMFEDGLGLVDFHLSNRVCVLYISETDLVSGNAFKRRLVRFRKASNLKGLVIAERTRLSEQYFPPVQNFVALELGMSLIPVANQSEAAQLILCLVHEWSREGGSNPFVSKKHCNLLDNVVLQTVQKIPGVGRVKALQLLQTFPSLQELSNASLAELEAVVGKGMAGNIHKFLTKTT</sequence>
<evidence type="ECO:0000256" key="2">
    <source>
        <dbReference type="ARBA" id="ARBA00023204"/>
    </source>
</evidence>
<dbReference type="PANTHER" id="PTHR31786">
    <property type="entry name" value="FANCONI ANEMIA CORE COMPLEX-ASSOCIATED PROTEIN 24"/>
    <property type="match status" value="1"/>
</dbReference>
<dbReference type="Pfam" id="PF17949">
    <property type="entry name" value="PND"/>
    <property type="match status" value="1"/>
</dbReference>
<evidence type="ECO:0000313" key="6">
    <source>
        <dbReference type="Proteomes" id="UP001181693"/>
    </source>
</evidence>
<dbReference type="Gene3D" id="1.10.150.20">
    <property type="entry name" value="5' to 3' exonuclease, C-terminal subdomain"/>
    <property type="match status" value="1"/>
</dbReference>
<dbReference type="PANTHER" id="PTHR31786:SF2">
    <property type="entry name" value="FANCONI ANEMIA CORE COMPLEX-ASSOCIATED PROTEIN 24"/>
    <property type="match status" value="1"/>
</dbReference>
<feature type="domain" description="Fanconi anemia core complex-associated protein 24 pseudonuclease" evidence="4">
    <location>
        <begin position="15"/>
        <end position="137"/>
    </location>
</feature>
<evidence type="ECO:0000313" key="5">
    <source>
        <dbReference type="EMBL" id="DBA16794.1"/>
    </source>
</evidence>
<dbReference type="SUPFAM" id="SSF47781">
    <property type="entry name" value="RuvA domain 2-like"/>
    <property type="match status" value="1"/>
</dbReference>
<keyword evidence="2" id="KW-0234">DNA repair</keyword>
<dbReference type="InterPro" id="IPR040646">
    <property type="entry name" value="PND"/>
</dbReference>
<dbReference type="Gene3D" id="3.40.50.10130">
    <property type="match status" value="1"/>
</dbReference>
<dbReference type="InterPro" id="IPR010994">
    <property type="entry name" value="RuvA_2-like"/>
</dbReference>
<dbReference type="GO" id="GO:0003682">
    <property type="term" value="F:chromatin binding"/>
    <property type="evidence" value="ECO:0007669"/>
    <property type="project" value="TreeGrafter"/>
</dbReference>
<organism evidence="5 6">
    <name type="scientific">Pyxicephalus adspersus</name>
    <name type="common">African bullfrog</name>
    <dbReference type="NCBI Taxonomy" id="30357"/>
    <lineage>
        <taxon>Eukaryota</taxon>
        <taxon>Metazoa</taxon>
        <taxon>Chordata</taxon>
        <taxon>Craniata</taxon>
        <taxon>Vertebrata</taxon>
        <taxon>Euteleostomi</taxon>
        <taxon>Amphibia</taxon>
        <taxon>Batrachia</taxon>
        <taxon>Anura</taxon>
        <taxon>Neobatrachia</taxon>
        <taxon>Ranoidea</taxon>
        <taxon>Pyxicephalidae</taxon>
        <taxon>Pyxicephalinae</taxon>
        <taxon>Pyxicephalus</taxon>
    </lineage>
</organism>
<dbReference type="InterPro" id="IPR026985">
    <property type="entry name" value="FAAP24"/>
</dbReference>
<protein>
    <recommendedName>
        <fullName evidence="7">Fanconi anemia core complex-associated protein 24</fullName>
    </recommendedName>
</protein>
<dbReference type="Proteomes" id="UP001181693">
    <property type="component" value="Unassembled WGS sequence"/>
</dbReference>
<gene>
    <name evidence="5" type="ORF">GDO54_002333</name>
</gene>
<dbReference type="Pfam" id="PF12826">
    <property type="entry name" value="HHH_2"/>
    <property type="match status" value="1"/>
</dbReference>
<evidence type="ECO:0000259" key="3">
    <source>
        <dbReference type="Pfam" id="PF12826"/>
    </source>
</evidence>
<feature type="domain" description="DisA/LigA helix-hairpin-helix motif" evidence="3">
    <location>
        <begin position="168"/>
        <end position="215"/>
    </location>
</feature>
<accession>A0AAV2ZQS1</accession>
<dbReference type="CDD" id="cd20076">
    <property type="entry name" value="XPF_nuclease_FAAP24"/>
    <property type="match status" value="1"/>
</dbReference>
<comment type="caution">
    <text evidence="5">The sequence shown here is derived from an EMBL/GenBank/DDBJ whole genome shotgun (WGS) entry which is preliminary data.</text>
</comment>
<dbReference type="GO" id="GO:0043240">
    <property type="term" value="C:Fanconi anaemia nuclear complex"/>
    <property type="evidence" value="ECO:0007669"/>
    <property type="project" value="InterPro"/>
</dbReference>
<proteinExistence type="predicted"/>
<dbReference type="EMBL" id="DYDO01000010">
    <property type="protein sequence ID" value="DBA16794.1"/>
    <property type="molecule type" value="Genomic_DNA"/>
</dbReference>
<dbReference type="GO" id="GO:0036297">
    <property type="term" value="P:interstrand cross-link repair"/>
    <property type="evidence" value="ECO:0007669"/>
    <property type="project" value="InterPro"/>
</dbReference>
<dbReference type="InterPro" id="IPR041663">
    <property type="entry name" value="DisA/LigA_HHH"/>
</dbReference>
<evidence type="ECO:0000259" key="4">
    <source>
        <dbReference type="Pfam" id="PF17949"/>
    </source>
</evidence>
<reference evidence="5" key="1">
    <citation type="thesis" date="2020" institute="ProQuest LLC" country="789 East Eisenhower Parkway, Ann Arbor, MI, USA">
        <title>Comparative Genomics and Chromosome Evolution.</title>
        <authorList>
            <person name="Mudd A.B."/>
        </authorList>
    </citation>
    <scope>NUCLEOTIDE SEQUENCE</scope>
    <source>
        <strain evidence="5">1538</strain>
        <tissue evidence="5">Blood</tissue>
    </source>
</reference>
<name>A0AAV2ZQS1_PYXAD</name>
<dbReference type="AlphaFoldDB" id="A0AAV2ZQS1"/>
<evidence type="ECO:0000256" key="1">
    <source>
        <dbReference type="ARBA" id="ARBA00022763"/>
    </source>
</evidence>
<keyword evidence="6" id="KW-1185">Reference proteome</keyword>
<evidence type="ECO:0008006" key="7">
    <source>
        <dbReference type="Google" id="ProtNLM"/>
    </source>
</evidence>
<keyword evidence="1" id="KW-0227">DNA damage</keyword>